<dbReference type="InterPro" id="IPR030890">
    <property type="entry name" value="LP_HExxH_w_TonB"/>
</dbReference>
<evidence type="ECO:0000313" key="9">
    <source>
        <dbReference type="Proteomes" id="UP000283672"/>
    </source>
</evidence>
<protein>
    <submittedName>
        <fullName evidence="2">Zinc-binding metallopeptidase</fullName>
    </submittedName>
</protein>
<dbReference type="Proteomes" id="UP000285236">
    <property type="component" value="Unassembled WGS sequence"/>
</dbReference>
<dbReference type="Pfam" id="PF15890">
    <property type="entry name" value="Peptidase_Mx1"/>
    <property type="match status" value="1"/>
</dbReference>
<evidence type="ECO:0000313" key="4">
    <source>
        <dbReference type="EMBL" id="RGL61313.1"/>
    </source>
</evidence>
<dbReference type="Gene3D" id="3.40.390.70">
    <property type="match status" value="1"/>
</dbReference>
<gene>
    <name evidence="7" type="ORF">DW026_14685</name>
    <name evidence="6" type="ORF">DW192_07205</name>
    <name evidence="5" type="ORF">DWW35_03480</name>
    <name evidence="4" type="ORF">DXC61_06570</name>
    <name evidence="2" type="ORF">LYY06_01320</name>
    <name evidence="3" type="ORF">ONT19_10310</name>
</gene>
<comment type="caution">
    <text evidence="6">The sequence shown here is derived from an EMBL/GenBank/DDBJ whole genome shotgun (WGS) entry which is preliminary data.</text>
</comment>
<evidence type="ECO:0000256" key="1">
    <source>
        <dbReference type="SAM" id="SignalP"/>
    </source>
</evidence>
<dbReference type="EMBL" id="QRKB01000014">
    <property type="protein sequence ID" value="RHH83210.1"/>
    <property type="molecule type" value="Genomic_DNA"/>
</dbReference>
<dbReference type="RefSeq" id="WP_117693391.1">
    <property type="nucleotide sequence ID" value="NZ_JAJTVO010000002.1"/>
</dbReference>
<dbReference type="Proteomes" id="UP000284548">
    <property type="component" value="Unassembled WGS sequence"/>
</dbReference>
<accession>A0A3E4SIF3</accession>
<dbReference type="EMBL" id="JAPDVG010000001">
    <property type="protein sequence ID" value="MCW4131964.1"/>
    <property type="molecule type" value="Genomic_DNA"/>
</dbReference>
<dbReference type="Proteomes" id="UP000283672">
    <property type="component" value="Unassembled WGS sequence"/>
</dbReference>
<sequence length="327" mass="37503">MKYIKLFILIASVSLFAACSDDSLDSKSIFDTQNKEEQNDFDKWLKTNYVDTYNIRFNYRYSDKETDNNYNLAPADFNKSKALAIMVKHIWLDAYKEVMGDQFMKTYSPRVMQLVGSAAYDSQSSIVMGTAEGGLKVTLYNVNIIDVDNPIIDSENPFVDKKKGTYDLNYWFFHTMNHEFCHILTQKKNYSTEFQTVSAGKYQTSGWVNVEDKDAPSMGFVSGYASGEYNEDFAEIFAQYVTHSEAAWQKILRAGIVYETDENGEYVLDADGNPIVKDASGYKAIIQKFNILKEYFANTWGMDITKLREVILRRTAEVKAMDLETLK</sequence>
<evidence type="ECO:0000313" key="2">
    <source>
        <dbReference type="EMBL" id="MCE4120903.1"/>
    </source>
</evidence>
<dbReference type="NCBIfam" id="TIGR04549">
    <property type="entry name" value="LP_HExxH_w_tonB"/>
    <property type="match status" value="1"/>
</dbReference>
<feature type="signal peptide" evidence="1">
    <location>
        <begin position="1"/>
        <end position="17"/>
    </location>
</feature>
<dbReference type="PROSITE" id="PS51257">
    <property type="entry name" value="PROKAR_LIPOPROTEIN"/>
    <property type="match status" value="1"/>
</dbReference>
<dbReference type="Proteomes" id="UP000261187">
    <property type="component" value="Unassembled WGS sequence"/>
</dbReference>
<organism evidence="6 10">
    <name type="scientific">Segatella copri</name>
    <dbReference type="NCBI Taxonomy" id="165179"/>
    <lineage>
        <taxon>Bacteria</taxon>
        <taxon>Pseudomonadati</taxon>
        <taxon>Bacteroidota</taxon>
        <taxon>Bacteroidia</taxon>
        <taxon>Bacteroidales</taxon>
        <taxon>Prevotellaceae</taxon>
        <taxon>Segatella</taxon>
    </lineage>
</organism>
<dbReference type="EMBL" id="QRYP01000005">
    <property type="protein sequence ID" value="RGU99805.1"/>
    <property type="molecule type" value="Genomic_DNA"/>
</dbReference>
<proteinExistence type="predicted"/>
<evidence type="ECO:0000313" key="10">
    <source>
        <dbReference type="Proteomes" id="UP000284548"/>
    </source>
</evidence>
<dbReference type="EMBL" id="JAJTVO010000002">
    <property type="protein sequence ID" value="MCE4120903.1"/>
    <property type="molecule type" value="Genomic_DNA"/>
</dbReference>
<dbReference type="Proteomes" id="UP001209417">
    <property type="component" value="Unassembled WGS sequence"/>
</dbReference>
<evidence type="ECO:0000313" key="5">
    <source>
        <dbReference type="EMBL" id="RGU99805.1"/>
    </source>
</evidence>
<name>A0A3E4SIF3_9BACT</name>
<dbReference type="Proteomes" id="UP001200307">
    <property type="component" value="Unassembled WGS sequence"/>
</dbReference>
<keyword evidence="1" id="KW-0732">Signal</keyword>
<feature type="chain" id="PRO_5042709065" evidence="1">
    <location>
        <begin position="18"/>
        <end position="327"/>
    </location>
</feature>
<reference evidence="3" key="3">
    <citation type="submission" date="2022-11" db="EMBL/GenBank/DDBJ databases">
        <title>Genomic repertoires linked with pathogenic potency of arthritogenic Prevotella copri isolated from the gut of rheumatoid arthritis patients.</title>
        <authorList>
            <person name="Nii T."/>
            <person name="Maeda Y."/>
            <person name="Motooka D."/>
            <person name="Naito M."/>
            <person name="Matsumoto Y."/>
            <person name="Ogawa T."/>
            <person name="Oguro-Igashira E."/>
            <person name="Kishikawa T."/>
            <person name="Yamashita M."/>
            <person name="Koizumi S."/>
            <person name="Kurakawa T."/>
            <person name="Okumura R."/>
            <person name="Kayama H."/>
            <person name="Murakami M."/>
            <person name="Sakaguchi T."/>
            <person name="Das B."/>
            <person name="Nakamura S."/>
            <person name="Okada Y."/>
            <person name="Kumanogoh A."/>
            <person name="Takeda K."/>
        </authorList>
    </citation>
    <scope>NUCLEOTIDE SEQUENCE</scope>
    <source>
        <strain evidence="3">H019-1</strain>
    </source>
</reference>
<dbReference type="AlphaFoldDB" id="A0A3E4SIF3"/>
<evidence type="ECO:0000313" key="8">
    <source>
        <dbReference type="Proteomes" id="UP000261187"/>
    </source>
</evidence>
<evidence type="ECO:0000313" key="3">
    <source>
        <dbReference type="EMBL" id="MCW4131964.1"/>
    </source>
</evidence>
<evidence type="ECO:0000313" key="7">
    <source>
        <dbReference type="EMBL" id="RHL33145.1"/>
    </source>
</evidence>
<dbReference type="EMBL" id="QSSA01000011">
    <property type="protein sequence ID" value="RGL61313.1"/>
    <property type="molecule type" value="Genomic_DNA"/>
</dbReference>
<reference evidence="8 9" key="1">
    <citation type="submission" date="2018-08" db="EMBL/GenBank/DDBJ databases">
        <title>A genome reference for cultivated species of the human gut microbiota.</title>
        <authorList>
            <person name="Zou Y."/>
            <person name="Xue W."/>
            <person name="Luo G."/>
        </authorList>
    </citation>
    <scope>NUCLEOTIDE SEQUENCE [LARGE SCALE GENOMIC DNA]</scope>
    <source>
        <strain evidence="5 11">AF15-25</strain>
        <strain evidence="7 9">AF38-11</strain>
        <strain evidence="6 10">AM16-54</strain>
        <strain evidence="4 8">TF06-40</strain>
    </source>
</reference>
<dbReference type="EMBL" id="QROP01000072">
    <property type="protein sequence ID" value="RHL33145.1"/>
    <property type="molecule type" value="Genomic_DNA"/>
</dbReference>
<evidence type="ECO:0000313" key="11">
    <source>
        <dbReference type="Proteomes" id="UP000285236"/>
    </source>
</evidence>
<reference evidence="2" key="2">
    <citation type="submission" date="2021-12" db="EMBL/GenBank/DDBJ databases">
        <authorList>
            <person name="Lv X."/>
        </authorList>
    </citation>
    <scope>NUCLEOTIDE SEQUENCE</scope>
    <source>
        <strain evidence="2">HF2106</strain>
    </source>
</reference>
<evidence type="ECO:0000313" key="6">
    <source>
        <dbReference type="EMBL" id="RHH83210.1"/>
    </source>
</evidence>